<evidence type="ECO:0000313" key="1">
    <source>
        <dbReference type="EMBL" id="KAI8020476.1"/>
    </source>
</evidence>
<accession>A0ACC0I4P3</accession>
<comment type="caution">
    <text evidence="1">The sequence shown here is derived from an EMBL/GenBank/DDBJ whole genome shotgun (WGS) entry which is preliminary data.</text>
</comment>
<sequence>MDSVSEGYEGIVSTEQIKIVNGTNETNPLISGQRLVVPLPCTCFNNGDSGATTVYMSYVVVKGENLGHIAGEYRTTVNDLKSVNSLGQGRIRRRDVLAIPLPS</sequence>
<gene>
    <name evidence="1" type="ORF">LOK49_LG04G01733</name>
</gene>
<protein>
    <submittedName>
        <fullName evidence="1">LysM domain-containing GPI-anchored protein 1</fullName>
    </submittedName>
</protein>
<evidence type="ECO:0000313" key="2">
    <source>
        <dbReference type="Proteomes" id="UP001060215"/>
    </source>
</evidence>
<dbReference type="Proteomes" id="UP001060215">
    <property type="component" value="Chromosome 2"/>
</dbReference>
<dbReference type="EMBL" id="CM045759">
    <property type="protein sequence ID" value="KAI8020476.1"/>
    <property type="molecule type" value="Genomic_DNA"/>
</dbReference>
<organism evidence="1 2">
    <name type="scientific">Camellia lanceoleosa</name>
    <dbReference type="NCBI Taxonomy" id="1840588"/>
    <lineage>
        <taxon>Eukaryota</taxon>
        <taxon>Viridiplantae</taxon>
        <taxon>Streptophyta</taxon>
        <taxon>Embryophyta</taxon>
        <taxon>Tracheophyta</taxon>
        <taxon>Spermatophyta</taxon>
        <taxon>Magnoliopsida</taxon>
        <taxon>eudicotyledons</taxon>
        <taxon>Gunneridae</taxon>
        <taxon>Pentapetalae</taxon>
        <taxon>asterids</taxon>
        <taxon>Ericales</taxon>
        <taxon>Theaceae</taxon>
        <taxon>Camellia</taxon>
    </lineage>
</organism>
<reference evidence="1 2" key="1">
    <citation type="journal article" date="2022" name="Plant J.">
        <title>Chromosome-level genome of Camellia lanceoleosa provides a valuable resource for understanding genome evolution and self-incompatibility.</title>
        <authorList>
            <person name="Gong W."/>
            <person name="Xiao S."/>
            <person name="Wang L."/>
            <person name="Liao Z."/>
            <person name="Chang Y."/>
            <person name="Mo W."/>
            <person name="Hu G."/>
            <person name="Li W."/>
            <person name="Zhao G."/>
            <person name="Zhu H."/>
            <person name="Hu X."/>
            <person name="Ji K."/>
            <person name="Xiang X."/>
            <person name="Song Q."/>
            <person name="Yuan D."/>
            <person name="Jin S."/>
            <person name="Zhang L."/>
        </authorList>
    </citation>
    <scope>NUCLEOTIDE SEQUENCE [LARGE SCALE GENOMIC DNA]</scope>
    <source>
        <strain evidence="1">SQ_2022a</strain>
    </source>
</reference>
<proteinExistence type="predicted"/>
<name>A0ACC0I4P3_9ERIC</name>
<keyword evidence="2" id="KW-1185">Reference proteome</keyword>